<keyword evidence="3" id="KW-0804">Transcription</keyword>
<evidence type="ECO:0000256" key="1">
    <source>
        <dbReference type="ARBA" id="ARBA00023015"/>
    </source>
</evidence>
<reference evidence="5 8" key="2">
    <citation type="submission" date="2019-07" db="EMBL/GenBank/DDBJ databases">
        <title>Whole genome shotgun sequence of Halolactibacillus halophilus NBRC 100868.</title>
        <authorList>
            <person name="Hosoyama A."/>
            <person name="Uohara A."/>
            <person name="Ohji S."/>
            <person name="Ichikawa N."/>
        </authorList>
    </citation>
    <scope>NUCLEOTIDE SEQUENCE [LARGE SCALE GENOMIC DNA]</scope>
    <source>
        <strain evidence="5 8">NBRC 100868</strain>
    </source>
</reference>
<name>A0A1I5M5Y2_9BACI</name>
<dbReference type="EMBL" id="BJWI01000004">
    <property type="protein sequence ID" value="GEM01017.1"/>
    <property type="molecule type" value="Genomic_DNA"/>
</dbReference>
<evidence type="ECO:0000256" key="3">
    <source>
        <dbReference type="ARBA" id="ARBA00023163"/>
    </source>
</evidence>
<dbReference type="AlphaFoldDB" id="A0A1I5M5Y2"/>
<dbReference type="InterPro" id="IPR036388">
    <property type="entry name" value="WH-like_DNA-bd_sf"/>
</dbReference>
<feature type="domain" description="HTH gntR-type" evidence="4">
    <location>
        <begin position="11"/>
        <end position="78"/>
    </location>
</feature>
<dbReference type="InterPro" id="IPR000524">
    <property type="entry name" value="Tscrpt_reg_HTH_GntR"/>
</dbReference>
<gene>
    <name evidence="5" type="ORF">HHA03_05490</name>
    <name evidence="6" type="ORF">SAMN05421839_10435</name>
</gene>
<dbReference type="STRING" id="306540.SAMN05421839_10435"/>
<dbReference type="Proteomes" id="UP000242243">
    <property type="component" value="Unassembled WGS sequence"/>
</dbReference>
<dbReference type="InterPro" id="IPR011711">
    <property type="entry name" value="GntR_C"/>
</dbReference>
<evidence type="ECO:0000313" key="6">
    <source>
        <dbReference type="EMBL" id="SFP04737.1"/>
    </source>
</evidence>
<accession>A0A1I5M5Y2</accession>
<dbReference type="InterPro" id="IPR008920">
    <property type="entry name" value="TF_FadR/GntR_C"/>
</dbReference>
<dbReference type="SUPFAM" id="SSF46785">
    <property type="entry name" value="Winged helix' DNA-binding domain"/>
    <property type="match status" value="1"/>
</dbReference>
<dbReference type="Gene3D" id="1.10.10.10">
    <property type="entry name" value="Winged helix-like DNA-binding domain superfamily/Winged helix DNA-binding domain"/>
    <property type="match status" value="1"/>
</dbReference>
<dbReference type="SMART" id="SM00895">
    <property type="entry name" value="FCD"/>
    <property type="match status" value="1"/>
</dbReference>
<keyword evidence="2 6" id="KW-0238">DNA-binding</keyword>
<evidence type="ECO:0000313" key="5">
    <source>
        <dbReference type="EMBL" id="GEM01017.1"/>
    </source>
</evidence>
<dbReference type="OrthoDB" id="574518at2"/>
<dbReference type="PANTHER" id="PTHR43537:SF51">
    <property type="entry name" value="HTH-TYPE TRANSCRIPTIONAL REGULATOR LGOR-RELATED"/>
    <property type="match status" value="1"/>
</dbReference>
<proteinExistence type="predicted"/>
<dbReference type="GO" id="GO:0003677">
    <property type="term" value="F:DNA binding"/>
    <property type="evidence" value="ECO:0007669"/>
    <property type="project" value="UniProtKB-KW"/>
</dbReference>
<sequence>MMTILKRYTSENNRDFAYRTVKRAIMTLELEPGQPISEIDIAEQLGISRTPIREVIARLKEEYLVEVTPQVGTYVTKIQPQLVEEAVFTRATLERELLKLACEDFPDDILTELKISLMRQEQLFKQQGTEQQFHELDKAFHYLIFKGAQKEHVWGAITRLSTHYNRIRLLSEIEFSFENALKQHKRIVEIIDTKALSLVNPMIDEHILAPTKQWYKLYQDDSEFNHYFDNAYKSPDYL</sequence>
<dbReference type="SMART" id="SM00345">
    <property type="entry name" value="HTH_GNTR"/>
    <property type="match status" value="1"/>
</dbReference>
<reference evidence="6 7" key="1">
    <citation type="submission" date="2016-10" db="EMBL/GenBank/DDBJ databases">
        <authorList>
            <person name="de Groot N.N."/>
        </authorList>
    </citation>
    <scope>NUCLEOTIDE SEQUENCE [LARGE SCALE GENOMIC DNA]</scope>
    <source>
        <strain evidence="6 7">DSM 17073</strain>
    </source>
</reference>
<dbReference type="EMBL" id="FOXC01000004">
    <property type="protein sequence ID" value="SFP04737.1"/>
    <property type="molecule type" value="Genomic_DNA"/>
</dbReference>
<dbReference type="RefSeq" id="WP_089830175.1">
    <property type="nucleotide sequence ID" value="NZ_BJWI01000004.1"/>
</dbReference>
<evidence type="ECO:0000256" key="2">
    <source>
        <dbReference type="ARBA" id="ARBA00023125"/>
    </source>
</evidence>
<protein>
    <submittedName>
        <fullName evidence="6">DNA-binding transcriptional regulator, GntR family</fullName>
    </submittedName>
    <submittedName>
        <fullName evidence="5">GntR family transcriptional regulator</fullName>
    </submittedName>
</protein>
<dbReference type="Gene3D" id="1.20.120.530">
    <property type="entry name" value="GntR ligand-binding domain-like"/>
    <property type="match status" value="1"/>
</dbReference>
<keyword evidence="1" id="KW-0805">Transcription regulation</keyword>
<dbReference type="SUPFAM" id="SSF48008">
    <property type="entry name" value="GntR ligand-binding domain-like"/>
    <property type="match status" value="1"/>
</dbReference>
<dbReference type="PANTHER" id="PTHR43537">
    <property type="entry name" value="TRANSCRIPTIONAL REGULATOR, GNTR FAMILY"/>
    <property type="match status" value="1"/>
</dbReference>
<dbReference type="InterPro" id="IPR036390">
    <property type="entry name" value="WH_DNA-bd_sf"/>
</dbReference>
<dbReference type="CDD" id="cd07377">
    <property type="entry name" value="WHTH_GntR"/>
    <property type="match status" value="1"/>
</dbReference>
<evidence type="ECO:0000313" key="8">
    <source>
        <dbReference type="Proteomes" id="UP000321547"/>
    </source>
</evidence>
<organism evidence="6 7">
    <name type="scientific">Halolactibacillus halophilus</name>
    <dbReference type="NCBI Taxonomy" id="306540"/>
    <lineage>
        <taxon>Bacteria</taxon>
        <taxon>Bacillati</taxon>
        <taxon>Bacillota</taxon>
        <taxon>Bacilli</taxon>
        <taxon>Bacillales</taxon>
        <taxon>Bacillaceae</taxon>
        <taxon>Halolactibacillus</taxon>
    </lineage>
</organism>
<dbReference type="Pfam" id="PF00392">
    <property type="entry name" value="GntR"/>
    <property type="match status" value="1"/>
</dbReference>
<dbReference type="Pfam" id="PF07729">
    <property type="entry name" value="FCD"/>
    <property type="match status" value="1"/>
</dbReference>
<keyword evidence="8" id="KW-1185">Reference proteome</keyword>
<evidence type="ECO:0000259" key="4">
    <source>
        <dbReference type="PROSITE" id="PS50949"/>
    </source>
</evidence>
<evidence type="ECO:0000313" key="7">
    <source>
        <dbReference type="Proteomes" id="UP000242243"/>
    </source>
</evidence>
<dbReference type="PROSITE" id="PS50949">
    <property type="entry name" value="HTH_GNTR"/>
    <property type="match status" value="1"/>
</dbReference>
<dbReference type="GO" id="GO:0003700">
    <property type="term" value="F:DNA-binding transcription factor activity"/>
    <property type="evidence" value="ECO:0007669"/>
    <property type="project" value="InterPro"/>
</dbReference>
<dbReference type="Proteomes" id="UP000321547">
    <property type="component" value="Unassembled WGS sequence"/>
</dbReference>